<evidence type="ECO:0000256" key="1">
    <source>
        <dbReference type="PROSITE-ProRule" id="PRU00339"/>
    </source>
</evidence>
<keyword evidence="3" id="KW-0812">Transmembrane</keyword>
<evidence type="ECO:0000313" key="4">
    <source>
        <dbReference type="EMBL" id="OGI87535.1"/>
    </source>
</evidence>
<feature type="repeat" description="TPR" evidence="1">
    <location>
        <begin position="631"/>
        <end position="664"/>
    </location>
</feature>
<feature type="transmembrane region" description="Helical" evidence="3">
    <location>
        <begin position="36"/>
        <end position="56"/>
    </location>
</feature>
<feature type="compositionally biased region" description="Pro residues" evidence="2">
    <location>
        <begin position="686"/>
        <end position="696"/>
    </location>
</feature>
<dbReference type="EMBL" id="MFUR01000001">
    <property type="protein sequence ID" value="OGI87535.1"/>
    <property type="molecule type" value="Genomic_DNA"/>
</dbReference>
<keyword evidence="1" id="KW-0802">TPR repeat</keyword>
<evidence type="ECO:0000313" key="5">
    <source>
        <dbReference type="Proteomes" id="UP000177001"/>
    </source>
</evidence>
<accession>A0A1F6X0P9</accession>
<comment type="caution">
    <text evidence="4">The sequence shown here is derived from an EMBL/GenBank/DDBJ whole genome shotgun (WGS) entry which is preliminary data.</text>
</comment>
<gene>
    <name evidence="4" type="ORF">A3A91_01305</name>
</gene>
<name>A0A1F6X0P9_9BACT</name>
<dbReference type="PROSITE" id="PS50005">
    <property type="entry name" value="TPR"/>
    <property type="match status" value="1"/>
</dbReference>
<feature type="transmembrane region" description="Helical" evidence="3">
    <location>
        <begin position="68"/>
        <end position="90"/>
    </location>
</feature>
<feature type="transmembrane region" description="Helical" evidence="3">
    <location>
        <begin position="349"/>
        <end position="373"/>
    </location>
</feature>
<dbReference type="PANTHER" id="PTHR12558">
    <property type="entry name" value="CELL DIVISION CYCLE 16,23,27"/>
    <property type="match status" value="1"/>
</dbReference>
<organism evidence="4 5">
    <name type="scientific">Candidatus Nomurabacteria bacterium RIFCSPLOWO2_01_FULL_36_16</name>
    <dbReference type="NCBI Taxonomy" id="1801767"/>
    <lineage>
        <taxon>Bacteria</taxon>
        <taxon>Candidatus Nomuraibacteriota</taxon>
    </lineage>
</organism>
<feature type="region of interest" description="Disordered" evidence="2">
    <location>
        <begin position="676"/>
        <end position="696"/>
    </location>
</feature>
<keyword evidence="3" id="KW-0472">Membrane</keyword>
<feature type="transmembrane region" description="Helical" evidence="3">
    <location>
        <begin position="223"/>
        <end position="240"/>
    </location>
</feature>
<feature type="transmembrane region" description="Helical" evidence="3">
    <location>
        <begin position="131"/>
        <end position="152"/>
    </location>
</feature>
<proteinExistence type="predicted"/>
<keyword evidence="3" id="KW-1133">Transmembrane helix</keyword>
<protein>
    <submittedName>
        <fullName evidence="4">Uncharacterized protein</fullName>
    </submittedName>
</protein>
<feature type="transmembrane region" description="Helical" evidence="3">
    <location>
        <begin position="394"/>
        <end position="427"/>
    </location>
</feature>
<dbReference type="InterPro" id="IPR019734">
    <property type="entry name" value="TPR_rpt"/>
</dbReference>
<dbReference type="PANTHER" id="PTHR12558:SF13">
    <property type="entry name" value="CELL DIVISION CYCLE PROTEIN 27 HOMOLOG"/>
    <property type="match status" value="1"/>
</dbReference>
<sequence length="696" mass="77175">MMRANIFDRLSFLSLFLTIILLPLFFLPFINIPVEISKGLLLIVGLTLCVICWAIARFFDGKITLPKSFCLLAGAGVVLAVFLSASFSAVSEVSFFGTMFDVGSFWFIFTAFLLMFMSSIIFRDPKNAKTVLFGSVFSSAVVLIFQSLHLFMPGTLSLGVLSEQTSNLIGSWNTFGIFAGLSGLMSLLVVEFSQTTLIKKYFLQALTIFAMLSLAVVNFPFVWLLLGIFALIIFVYKLSFTSHLEDGEVRRHFPVSSFVIIMIALLFFISGQFIGGILPNRLGLSNTEVSPSFSATLDVAKSVLKEDPILGIGPNRFSSAWSMYKPLEINSTVFWDVPFNSGSGALPTFFATNGLLGILTWLVFFLTFAWSGVRSIFFSIKNRMNWETIAFFMLSFYLFVSVFFYSAGILVLLLAFAFAGVFLGLFASTREGGEINMLFLNDHRKSFFSILVLVFIIVFSSAFSFKYGQRFVSVSYFRKALAASDISVAETYINKALALYVNDLYLRTYMQVYLIKLDTLIKKGASLSDEDKVLLQTNLDQAVNGAQLSTTYDRTNYLNFQALGSLYQSLGSFGVKDSYSKAIEAYQMASTLNPKNPGLKLAITNAYFLDKKIKEAKDSANEALALKPDFIDALILLSEIAKQDNDNTEALSYAQKALALDPNNKDLIKYVDSIKNSNSIPASDSTPPPDPTPKKP</sequence>
<feature type="transmembrane region" description="Helical" evidence="3">
    <location>
        <begin position="12"/>
        <end position="30"/>
    </location>
</feature>
<evidence type="ECO:0000256" key="2">
    <source>
        <dbReference type="SAM" id="MobiDB-lite"/>
    </source>
</evidence>
<feature type="transmembrane region" description="Helical" evidence="3">
    <location>
        <begin position="252"/>
        <end position="274"/>
    </location>
</feature>
<dbReference type="InterPro" id="IPR011990">
    <property type="entry name" value="TPR-like_helical_dom_sf"/>
</dbReference>
<dbReference type="Proteomes" id="UP000177001">
    <property type="component" value="Unassembled WGS sequence"/>
</dbReference>
<evidence type="ECO:0000256" key="3">
    <source>
        <dbReference type="SAM" id="Phobius"/>
    </source>
</evidence>
<reference evidence="4 5" key="1">
    <citation type="journal article" date="2016" name="Nat. Commun.">
        <title>Thousands of microbial genomes shed light on interconnected biogeochemical processes in an aquifer system.</title>
        <authorList>
            <person name="Anantharaman K."/>
            <person name="Brown C.T."/>
            <person name="Hug L.A."/>
            <person name="Sharon I."/>
            <person name="Castelle C.J."/>
            <person name="Probst A.J."/>
            <person name="Thomas B.C."/>
            <person name="Singh A."/>
            <person name="Wilkins M.J."/>
            <person name="Karaoz U."/>
            <person name="Brodie E.L."/>
            <person name="Williams K.H."/>
            <person name="Hubbard S.S."/>
            <person name="Banfield J.F."/>
        </authorList>
    </citation>
    <scope>NUCLEOTIDE SEQUENCE [LARGE SCALE GENOMIC DNA]</scope>
</reference>
<dbReference type="SMART" id="SM00028">
    <property type="entry name" value="TPR"/>
    <property type="match status" value="3"/>
</dbReference>
<dbReference type="Gene3D" id="1.25.40.10">
    <property type="entry name" value="Tetratricopeptide repeat domain"/>
    <property type="match status" value="1"/>
</dbReference>
<dbReference type="SUPFAM" id="SSF48452">
    <property type="entry name" value="TPR-like"/>
    <property type="match status" value="1"/>
</dbReference>
<feature type="transmembrane region" description="Helical" evidence="3">
    <location>
        <begin position="102"/>
        <end position="122"/>
    </location>
</feature>
<feature type="transmembrane region" description="Helical" evidence="3">
    <location>
        <begin position="201"/>
        <end position="217"/>
    </location>
</feature>
<feature type="transmembrane region" description="Helical" evidence="3">
    <location>
        <begin position="447"/>
        <end position="468"/>
    </location>
</feature>
<feature type="transmembrane region" description="Helical" evidence="3">
    <location>
        <begin position="172"/>
        <end position="189"/>
    </location>
</feature>
<dbReference type="AlphaFoldDB" id="A0A1F6X0P9"/>